<dbReference type="RefSeq" id="XP_001307892.1">
    <property type="nucleotide sequence ID" value="XM_001307891.1"/>
</dbReference>
<dbReference type="GO" id="GO:0030014">
    <property type="term" value="C:CCR4-NOT complex"/>
    <property type="evidence" value="ECO:0000318"/>
    <property type="project" value="GO_Central"/>
</dbReference>
<keyword evidence="8" id="KW-0804">Transcription</keyword>
<keyword evidence="11" id="KW-1185">Reference proteome</keyword>
<evidence type="ECO:0000256" key="7">
    <source>
        <dbReference type="ARBA" id="ARBA00023158"/>
    </source>
</evidence>
<evidence type="ECO:0000313" key="11">
    <source>
        <dbReference type="Proteomes" id="UP000001542"/>
    </source>
</evidence>
<dbReference type="VEuPathDB" id="TrichDB:TVAG_205600"/>
<gene>
    <name evidence="10" type="ORF">TVAG_205600</name>
</gene>
<accession>A2FJE9</accession>
<reference evidence="10" key="2">
    <citation type="journal article" date="2007" name="Science">
        <title>Draft genome sequence of the sexually transmitted pathogen Trichomonas vaginalis.</title>
        <authorList>
            <person name="Carlton J.M."/>
            <person name="Hirt R.P."/>
            <person name="Silva J.C."/>
            <person name="Delcher A.L."/>
            <person name="Schatz M."/>
            <person name="Zhao Q."/>
            <person name="Wortman J.R."/>
            <person name="Bidwell S.L."/>
            <person name="Alsmark U.C.M."/>
            <person name="Besteiro S."/>
            <person name="Sicheritz-Ponten T."/>
            <person name="Noel C.J."/>
            <person name="Dacks J.B."/>
            <person name="Foster P.G."/>
            <person name="Simillion C."/>
            <person name="Van de Peer Y."/>
            <person name="Miranda-Saavedra D."/>
            <person name="Barton G.J."/>
            <person name="Westrop G.D."/>
            <person name="Mueller S."/>
            <person name="Dessi D."/>
            <person name="Fiori P.L."/>
            <person name="Ren Q."/>
            <person name="Paulsen I."/>
            <person name="Zhang H."/>
            <person name="Bastida-Corcuera F.D."/>
            <person name="Simoes-Barbosa A."/>
            <person name="Brown M.T."/>
            <person name="Hayes R.D."/>
            <person name="Mukherjee M."/>
            <person name="Okumura C.Y."/>
            <person name="Schneider R."/>
            <person name="Smith A.J."/>
            <person name="Vanacova S."/>
            <person name="Villalvazo M."/>
            <person name="Haas B.J."/>
            <person name="Pertea M."/>
            <person name="Feldblyum T.V."/>
            <person name="Utterback T.R."/>
            <person name="Shu C.L."/>
            <person name="Osoegawa K."/>
            <person name="de Jong P.J."/>
            <person name="Hrdy I."/>
            <person name="Horvathova L."/>
            <person name="Zubacova Z."/>
            <person name="Dolezal P."/>
            <person name="Malik S.B."/>
            <person name="Logsdon J.M. Jr."/>
            <person name="Henze K."/>
            <person name="Gupta A."/>
            <person name="Wang C.C."/>
            <person name="Dunne R.L."/>
            <person name="Upcroft J.A."/>
            <person name="Upcroft P."/>
            <person name="White O."/>
            <person name="Salzberg S.L."/>
            <person name="Tang P."/>
            <person name="Chiu C.-H."/>
            <person name="Lee Y.-S."/>
            <person name="Embley T.M."/>
            <person name="Coombs G.H."/>
            <person name="Mottram J.C."/>
            <person name="Tachezy J."/>
            <person name="Fraser-Liggett C.M."/>
            <person name="Johnson P.J."/>
        </authorList>
    </citation>
    <scope>NUCLEOTIDE SEQUENCE [LARGE SCALE GENOMIC DNA]</scope>
    <source>
        <strain evidence="10">G3</strain>
    </source>
</reference>
<dbReference type="Proteomes" id="UP000001542">
    <property type="component" value="Unassembled WGS sequence"/>
</dbReference>
<dbReference type="GO" id="GO:0005634">
    <property type="term" value="C:nucleus"/>
    <property type="evidence" value="ECO:0007669"/>
    <property type="project" value="UniProtKB-SubCell"/>
</dbReference>
<organism evidence="10 11">
    <name type="scientific">Trichomonas vaginalis (strain ATCC PRA-98 / G3)</name>
    <dbReference type="NCBI Taxonomy" id="412133"/>
    <lineage>
        <taxon>Eukaryota</taxon>
        <taxon>Metamonada</taxon>
        <taxon>Parabasalia</taxon>
        <taxon>Trichomonadida</taxon>
        <taxon>Trichomonadidae</taxon>
        <taxon>Trichomonas</taxon>
    </lineage>
</organism>
<dbReference type="PANTHER" id="PTHR15975:SF0">
    <property type="entry name" value="CCR4-NOT TRANSCRIPTION COMPLEX SUBUNIT 11"/>
    <property type="match status" value="1"/>
</dbReference>
<evidence type="ECO:0000256" key="3">
    <source>
        <dbReference type="ARBA" id="ARBA00008030"/>
    </source>
</evidence>
<comment type="similarity">
    <text evidence="3">Belongs to the CNOT11 family.</text>
</comment>
<evidence type="ECO:0000256" key="8">
    <source>
        <dbReference type="ARBA" id="ARBA00023163"/>
    </source>
</evidence>
<dbReference type="InterPro" id="IPR019312">
    <property type="entry name" value="CNOT11"/>
</dbReference>
<dbReference type="AlphaFoldDB" id="A2FJE9"/>
<comment type="subcellular location">
    <subcellularLocation>
        <location evidence="2">Cytoplasm</location>
    </subcellularLocation>
    <subcellularLocation>
        <location evidence="1">Nucleus</location>
    </subcellularLocation>
</comment>
<dbReference type="SMR" id="A2FJE9"/>
<dbReference type="STRING" id="5722.A2FJE9"/>
<keyword evidence="5" id="KW-0963">Cytoplasm</keyword>
<evidence type="ECO:0000256" key="2">
    <source>
        <dbReference type="ARBA" id="ARBA00004496"/>
    </source>
</evidence>
<evidence type="ECO:0000313" key="10">
    <source>
        <dbReference type="EMBL" id="EAX94962.1"/>
    </source>
</evidence>
<sequence length="399" mass="45380">MLDRNSAEQLVLLISDDRNTLSSIYKSFCSFLEATKVLSLTTLGFMMESNLLTSQQTVISLWILYSESRNSPLPENEFSIVYSSLFLQAKENSSSIHQNIAILLQMILSNESIDFISSKTALSFLSMKLSPPKSTDIYISQGTDQIYRSIFVVNNEFNLKSKPTLTTDALIEIMTSPNLFSEPQFGPDNIAPPLFPIQTDELSSTYIADYDPPFLFDDAPKSMIYEPVESIIIRMNVDKLKRREADIVLEAIKTNLSLVRFLWDDKIRAQDFIEINKSAASKIYCYISSIDQSIFDTLLVFEVTRPVMSVIRDMILEGNFPSNFVENMTDVILEKLKKSDKKELLETRASAFFGMMCELISQKVSFSDYVIGEIRDFLEEGKVNDVVEAQDLFTFLTET</sequence>
<dbReference type="VEuPathDB" id="TrichDB:TVAGG3_0873310"/>
<name>A2FJE9_TRIV3</name>
<evidence type="ECO:0000256" key="6">
    <source>
        <dbReference type="ARBA" id="ARBA00023015"/>
    </source>
</evidence>
<evidence type="ECO:0000256" key="1">
    <source>
        <dbReference type="ARBA" id="ARBA00004123"/>
    </source>
</evidence>
<dbReference type="InParanoid" id="A2FJE9"/>
<keyword evidence="9" id="KW-0539">Nucleus</keyword>
<evidence type="ECO:0000256" key="5">
    <source>
        <dbReference type="ARBA" id="ARBA00022490"/>
    </source>
</evidence>
<keyword evidence="6" id="KW-0805">Transcription regulation</keyword>
<dbReference type="KEGG" id="tva:4752706"/>
<dbReference type="PANTHER" id="PTHR15975">
    <property type="entry name" value="CCR4-NOT TRANSCRIPTION COMPLEX SUBUNIT 11"/>
    <property type="match status" value="1"/>
</dbReference>
<reference evidence="10" key="1">
    <citation type="submission" date="2006-10" db="EMBL/GenBank/DDBJ databases">
        <authorList>
            <person name="Amadeo P."/>
            <person name="Zhao Q."/>
            <person name="Wortman J."/>
            <person name="Fraser-Liggett C."/>
            <person name="Carlton J."/>
        </authorList>
    </citation>
    <scope>NUCLEOTIDE SEQUENCE</scope>
    <source>
        <strain evidence="10">G3</strain>
    </source>
</reference>
<proteinExistence type="inferred from homology"/>
<dbReference type="EMBL" id="DS113829">
    <property type="protein sequence ID" value="EAX94962.1"/>
    <property type="molecule type" value="Genomic_DNA"/>
</dbReference>
<evidence type="ECO:0000256" key="9">
    <source>
        <dbReference type="ARBA" id="ARBA00023242"/>
    </source>
</evidence>
<keyword evidence="7" id="KW-0943">RNA-mediated gene silencing</keyword>
<dbReference type="GO" id="GO:0005737">
    <property type="term" value="C:cytoplasm"/>
    <property type="evidence" value="ECO:0007669"/>
    <property type="project" value="UniProtKB-SubCell"/>
</dbReference>
<dbReference type="GO" id="GO:0031047">
    <property type="term" value="P:regulatory ncRNA-mediated gene silencing"/>
    <property type="evidence" value="ECO:0007669"/>
    <property type="project" value="UniProtKB-KW"/>
</dbReference>
<protein>
    <recommendedName>
        <fullName evidence="4">CCR4-NOT transcription complex subunit 11</fullName>
    </recommendedName>
</protein>
<evidence type="ECO:0000256" key="4">
    <source>
        <dbReference type="ARBA" id="ARBA00014872"/>
    </source>
</evidence>